<keyword evidence="3" id="KW-1185">Reference proteome</keyword>
<sequence>MTGSAAPDDRTAALTDLLLARVEALRGLDPAALTVTPHLSAATGPDCTVSVAGAEEPLAVRLPPEWTAGRSRRRPIGLVPLGGPDDPAGPPREGTNLARGAPLGLAPPTLQFDPADGLWVRPAWPGATVDANALHADPGVLTRFARSLRRLHRSGVVFEGDGDPFTALDLDTDWTRDTAVGMPLGTLRMVTDITGQCRDALAADPVEPVPCLNAQATEACVDTGSRVVFVDWRSSCMGDPAFELAGLAARAGLNAEEVVAFLTAYFGTADQTVARDRAVAFRLIAAYLRLMDLHGALMAGLADPASDIHQRRFKGRLESCLMILESKSWTGAMDRLSARRRLQPRGLRRRAAPAES</sequence>
<feature type="region of interest" description="Disordered" evidence="1">
    <location>
        <begin position="74"/>
        <end position="93"/>
    </location>
</feature>
<organism evidence="2 3">
    <name type="scientific">Roseospira navarrensis</name>
    <dbReference type="NCBI Taxonomy" id="140058"/>
    <lineage>
        <taxon>Bacteria</taxon>
        <taxon>Pseudomonadati</taxon>
        <taxon>Pseudomonadota</taxon>
        <taxon>Alphaproteobacteria</taxon>
        <taxon>Rhodospirillales</taxon>
        <taxon>Rhodospirillaceae</taxon>
        <taxon>Roseospira</taxon>
    </lineage>
</organism>
<dbReference type="InterPro" id="IPR011009">
    <property type="entry name" value="Kinase-like_dom_sf"/>
</dbReference>
<dbReference type="EMBL" id="WIVE01000022">
    <property type="protein sequence ID" value="MQX36568.1"/>
    <property type="molecule type" value="Genomic_DNA"/>
</dbReference>
<dbReference type="RefSeq" id="WP_153343180.1">
    <property type="nucleotide sequence ID" value="NZ_WIVE01000022.1"/>
</dbReference>
<evidence type="ECO:0000256" key="1">
    <source>
        <dbReference type="SAM" id="MobiDB-lite"/>
    </source>
</evidence>
<dbReference type="SUPFAM" id="SSF56112">
    <property type="entry name" value="Protein kinase-like (PK-like)"/>
    <property type="match status" value="1"/>
</dbReference>
<feature type="compositionally biased region" description="Low complexity" evidence="1">
    <location>
        <begin position="76"/>
        <end position="86"/>
    </location>
</feature>
<proteinExistence type="predicted"/>
<accession>A0A7X1ZDI7</accession>
<evidence type="ECO:0000313" key="2">
    <source>
        <dbReference type="EMBL" id="MQX36568.1"/>
    </source>
</evidence>
<dbReference type="AlphaFoldDB" id="A0A7X1ZDI7"/>
<dbReference type="Proteomes" id="UP000434582">
    <property type="component" value="Unassembled WGS sequence"/>
</dbReference>
<gene>
    <name evidence="2" type="ORF">GHC57_08570</name>
</gene>
<dbReference type="Gene3D" id="3.90.1200.10">
    <property type="match status" value="1"/>
</dbReference>
<dbReference type="OrthoDB" id="179763at2"/>
<comment type="caution">
    <text evidence="2">The sequence shown here is derived from an EMBL/GenBank/DDBJ whole genome shotgun (WGS) entry which is preliminary data.</text>
</comment>
<reference evidence="2 3" key="1">
    <citation type="submission" date="2019-10" db="EMBL/GenBank/DDBJ databases">
        <title>Draft whole-genome sequence of the purple nonsulfur photosynthetic bacterium Roseospira navarrensis DSM 15114.</title>
        <authorList>
            <person name="Kyndt J.A."/>
            <person name="Meyer T.E."/>
        </authorList>
    </citation>
    <scope>NUCLEOTIDE SEQUENCE [LARGE SCALE GENOMIC DNA]</scope>
    <source>
        <strain evidence="2 3">DSM 15114</strain>
    </source>
</reference>
<evidence type="ECO:0000313" key="3">
    <source>
        <dbReference type="Proteomes" id="UP000434582"/>
    </source>
</evidence>
<name>A0A7X1ZDI7_9PROT</name>
<evidence type="ECO:0008006" key="4">
    <source>
        <dbReference type="Google" id="ProtNLM"/>
    </source>
</evidence>
<protein>
    <recommendedName>
        <fullName evidence="4">Aminoglycoside phosphotransferase domain-containing protein</fullName>
    </recommendedName>
</protein>